<evidence type="ECO:0000256" key="1">
    <source>
        <dbReference type="ARBA" id="ARBA00022527"/>
    </source>
</evidence>
<dbReference type="InterPro" id="IPR017441">
    <property type="entry name" value="Protein_kinase_ATP_BS"/>
</dbReference>
<dbReference type="PROSITE" id="PS50011">
    <property type="entry name" value="PROTEIN_KINASE_DOM"/>
    <property type="match status" value="1"/>
</dbReference>
<keyword evidence="9" id="KW-1185">Reference proteome</keyword>
<keyword evidence="2" id="KW-0808">Transferase</keyword>
<dbReference type="GO" id="GO:0004674">
    <property type="term" value="F:protein serine/threonine kinase activity"/>
    <property type="evidence" value="ECO:0007669"/>
    <property type="project" value="UniProtKB-KW"/>
</dbReference>
<keyword evidence="4" id="KW-0418">Kinase</keyword>
<reference evidence="8 9" key="1">
    <citation type="submission" date="2022-03" db="EMBL/GenBank/DDBJ databases">
        <authorList>
            <person name="Macdonald S."/>
            <person name="Ahmed S."/>
            <person name="Newling K."/>
        </authorList>
    </citation>
    <scope>NUCLEOTIDE SEQUENCE [LARGE SCALE GENOMIC DNA]</scope>
</reference>
<evidence type="ECO:0000259" key="7">
    <source>
        <dbReference type="PROSITE" id="PS50011"/>
    </source>
</evidence>
<dbReference type="InterPro" id="IPR000719">
    <property type="entry name" value="Prot_kinase_dom"/>
</dbReference>
<comment type="caution">
    <text evidence="8">The sequence shown here is derived from an EMBL/GenBank/DDBJ whole genome shotgun (WGS) entry which is preliminary data.</text>
</comment>
<dbReference type="GO" id="GO:0005524">
    <property type="term" value="F:ATP binding"/>
    <property type="evidence" value="ECO:0007669"/>
    <property type="project" value="UniProtKB-UniRule"/>
</dbReference>
<feature type="domain" description="Protein kinase" evidence="7">
    <location>
        <begin position="44"/>
        <end position="113"/>
    </location>
</feature>
<keyword evidence="3 6" id="KW-0547">Nucleotide-binding</keyword>
<evidence type="ECO:0000313" key="9">
    <source>
        <dbReference type="Proteomes" id="UP001642260"/>
    </source>
</evidence>
<evidence type="ECO:0000256" key="3">
    <source>
        <dbReference type="ARBA" id="ARBA00022741"/>
    </source>
</evidence>
<dbReference type="Proteomes" id="UP001642260">
    <property type="component" value="Unassembled WGS sequence"/>
</dbReference>
<protein>
    <recommendedName>
        <fullName evidence="7">Protein kinase domain-containing protein</fullName>
    </recommendedName>
</protein>
<dbReference type="PANTHER" id="PTHR27002">
    <property type="entry name" value="RECEPTOR-LIKE SERINE/THREONINE-PROTEIN KINASE SD1-8"/>
    <property type="match status" value="1"/>
</dbReference>
<dbReference type="AlphaFoldDB" id="A0ABC8KVZ4"/>
<organism evidence="8 9">
    <name type="scientific">Eruca vesicaria subsp. sativa</name>
    <name type="common">Garden rocket</name>
    <name type="synonym">Eruca sativa</name>
    <dbReference type="NCBI Taxonomy" id="29727"/>
    <lineage>
        <taxon>Eukaryota</taxon>
        <taxon>Viridiplantae</taxon>
        <taxon>Streptophyta</taxon>
        <taxon>Embryophyta</taxon>
        <taxon>Tracheophyta</taxon>
        <taxon>Spermatophyta</taxon>
        <taxon>Magnoliopsida</taxon>
        <taxon>eudicotyledons</taxon>
        <taxon>Gunneridae</taxon>
        <taxon>Pentapetalae</taxon>
        <taxon>rosids</taxon>
        <taxon>malvids</taxon>
        <taxon>Brassicales</taxon>
        <taxon>Brassicaceae</taxon>
        <taxon>Brassiceae</taxon>
        <taxon>Eruca</taxon>
    </lineage>
</organism>
<sequence length="113" mass="12366">MITFDSSSEFATLGSGKDVLDNQIIDENLLRLDLATIRVATDDFSPGNQLGEGGFGVVYKGVLDSGEEIAVKRLSMKSGQGDNEFINEVSLVAKLQRRTPKGTNRTRKNTKWS</sequence>
<feature type="binding site" evidence="6">
    <location>
        <position position="72"/>
    </location>
    <ligand>
        <name>ATP</name>
        <dbReference type="ChEBI" id="CHEBI:30616"/>
    </ligand>
</feature>
<keyword evidence="5 6" id="KW-0067">ATP-binding</keyword>
<dbReference type="PROSITE" id="PS00107">
    <property type="entry name" value="PROTEIN_KINASE_ATP"/>
    <property type="match status" value="1"/>
</dbReference>
<keyword evidence="1" id="KW-0723">Serine/threonine-protein kinase</keyword>
<evidence type="ECO:0000256" key="5">
    <source>
        <dbReference type="ARBA" id="ARBA00022840"/>
    </source>
</evidence>
<accession>A0ABC8KVZ4</accession>
<dbReference type="InterPro" id="IPR011009">
    <property type="entry name" value="Kinase-like_dom_sf"/>
</dbReference>
<evidence type="ECO:0000256" key="6">
    <source>
        <dbReference type="PROSITE-ProRule" id="PRU10141"/>
    </source>
</evidence>
<evidence type="ECO:0000313" key="8">
    <source>
        <dbReference type="EMBL" id="CAH8360072.1"/>
    </source>
</evidence>
<dbReference type="SUPFAM" id="SSF56112">
    <property type="entry name" value="Protein kinase-like (PK-like)"/>
    <property type="match status" value="1"/>
</dbReference>
<dbReference type="InterPro" id="IPR001245">
    <property type="entry name" value="Ser-Thr/Tyr_kinase_cat_dom"/>
</dbReference>
<dbReference type="EMBL" id="CAKOAT010277711">
    <property type="protein sequence ID" value="CAH8360072.1"/>
    <property type="molecule type" value="Genomic_DNA"/>
</dbReference>
<proteinExistence type="predicted"/>
<evidence type="ECO:0000256" key="2">
    <source>
        <dbReference type="ARBA" id="ARBA00022679"/>
    </source>
</evidence>
<name>A0ABC8KVZ4_ERUVS</name>
<gene>
    <name evidence="8" type="ORF">ERUC_LOCUS25828</name>
</gene>
<dbReference type="Gene3D" id="3.30.200.20">
    <property type="entry name" value="Phosphorylase Kinase, domain 1"/>
    <property type="match status" value="1"/>
</dbReference>
<dbReference type="PANTHER" id="PTHR27002:SF1104">
    <property type="entry name" value="CYSTEINE-RICH RECEPTOR-LIKE PROTEIN KINASE 27-RELATED"/>
    <property type="match status" value="1"/>
</dbReference>
<dbReference type="Pfam" id="PF07714">
    <property type="entry name" value="PK_Tyr_Ser-Thr"/>
    <property type="match status" value="1"/>
</dbReference>
<evidence type="ECO:0000256" key="4">
    <source>
        <dbReference type="ARBA" id="ARBA00022777"/>
    </source>
</evidence>